<accession>A0A0C9ZCR6</accession>
<evidence type="ECO:0000313" key="2">
    <source>
        <dbReference type="Proteomes" id="UP000054018"/>
    </source>
</evidence>
<reference evidence="2" key="2">
    <citation type="submission" date="2015-01" db="EMBL/GenBank/DDBJ databases">
        <title>Evolutionary Origins and Diversification of the Mycorrhizal Mutualists.</title>
        <authorList>
            <consortium name="DOE Joint Genome Institute"/>
            <consortium name="Mycorrhizal Genomics Consortium"/>
            <person name="Kohler A."/>
            <person name="Kuo A."/>
            <person name="Nagy L.G."/>
            <person name="Floudas D."/>
            <person name="Copeland A."/>
            <person name="Barry K.W."/>
            <person name="Cichocki N."/>
            <person name="Veneault-Fourrey C."/>
            <person name="LaButti K."/>
            <person name="Lindquist E.A."/>
            <person name="Lipzen A."/>
            <person name="Lundell T."/>
            <person name="Morin E."/>
            <person name="Murat C."/>
            <person name="Riley R."/>
            <person name="Ohm R."/>
            <person name="Sun H."/>
            <person name="Tunlid A."/>
            <person name="Henrissat B."/>
            <person name="Grigoriev I.V."/>
            <person name="Hibbett D.S."/>
            <person name="Martin F."/>
        </authorList>
    </citation>
    <scope>NUCLEOTIDE SEQUENCE [LARGE SCALE GENOMIC DNA]</scope>
    <source>
        <strain evidence="2">441</strain>
    </source>
</reference>
<proteinExistence type="predicted"/>
<protein>
    <submittedName>
        <fullName evidence="1">Uncharacterized protein</fullName>
    </submittedName>
</protein>
<name>A0A0C9ZCR6_9AGAM</name>
<gene>
    <name evidence="1" type="ORF">PISMIDRAFT_682422</name>
</gene>
<sequence>TEKKKLYQLPVQSRDIRQAISYPSVRGNSHTSTTVERVAMKKVSPGRHERAVPP</sequence>
<evidence type="ECO:0000313" key="1">
    <source>
        <dbReference type="EMBL" id="KIK20237.1"/>
    </source>
</evidence>
<dbReference type="AlphaFoldDB" id="A0A0C9ZCR6"/>
<dbReference type="HOGENOM" id="CLU_3056128_0_0_1"/>
<keyword evidence="2" id="KW-1185">Reference proteome</keyword>
<organism evidence="1 2">
    <name type="scientific">Pisolithus microcarpus 441</name>
    <dbReference type="NCBI Taxonomy" id="765257"/>
    <lineage>
        <taxon>Eukaryota</taxon>
        <taxon>Fungi</taxon>
        <taxon>Dikarya</taxon>
        <taxon>Basidiomycota</taxon>
        <taxon>Agaricomycotina</taxon>
        <taxon>Agaricomycetes</taxon>
        <taxon>Agaricomycetidae</taxon>
        <taxon>Boletales</taxon>
        <taxon>Sclerodermatineae</taxon>
        <taxon>Pisolithaceae</taxon>
        <taxon>Pisolithus</taxon>
    </lineage>
</organism>
<dbReference type="EMBL" id="KN833769">
    <property type="protein sequence ID" value="KIK20237.1"/>
    <property type="molecule type" value="Genomic_DNA"/>
</dbReference>
<reference evidence="1 2" key="1">
    <citation type="submission" date="2014-04" db="EMBL/GenBank/DDBJ databases">
        <authorList>
            <consortium name="DOE Joint Genome Institute"/>
            <person name="Kuo A."/>
            <person name="Kohler A."/>
            <person name="Costa M.D."/>
            <person name="Nagy L.G."/>
            <person name="Floudas D."/>
            <person name="Copeland A."/>
            <person name="Barry K.W."/>
            <person name="Cichocki N."/>
            <person name="Veneault-Fourrey C."/>
            <person name="LaButti K."/>
            <person name="Lindquist E.A."/>
            <person name="Lipzen A."/>
            <person name="Lundell T."/>
            <person name="Morin E."/>
            <person name="Murat C."/>
            <person name="Sun H."/>
            <person name="Tunlid A."/>
            <person name="Henrissat B."/>
            <person name="Grigoriev I.V."/>
            <person name="Hibbett D.S."/>
            <person name="Martin F."/>
            <person name="Nordberg H.P."/>
            <person name="Cantor M.N."/>
            <person name="Hua S.X."/>
        </authorList>
    </citation>
    <scope>NUCLEOTIDE SEQUENCE [LARGE SCALE GENOMIC DNA]</scope>
    <source>
        <strain evidence="1 2">441</strain>
    </source>
</reference>
<dbReference type="Proteomes" id="UP000054018">
    <property type="component" value="Unassembled WGS sequence"/>
</dbReference>
<feature type="non-terminal residue" evidence="1">
    <location>
        <position position="1"/>
    </location>
</feature>